<feature type="region of interest" description="Disordered" evidence="1">
    <location>
        <begin position="1"/>
        <end position="57"/>
    </location>
</feature>
<evidence type="ECO:0000256" key="1">
    <source>
        <dbReference type="SAM" id="MobiDB-lite"/>
    </source>
</evidence>
<name>A0A3S3RFJ8_METS7</name>
<organism evidence="2 3">
    <name type="scientific">Methanosuratincola subterraneus</name>
    <dbReference type="NCBI Taxonomy" id="2593994"/>
    <lineage>
        <taxon>Archaea</taxon>
        <taxon>Thermoproteota</taxon>
        <taxon>Methanosuratincolia</taxon>
        <taxon>Candidatus Methanomethylicales</taxon>
        <taxon>Candidatus Methanomethylicaceae</taxon>
        <taxon>Candidatus Methanosuratincola (ex Vanwonterghem et al. 2016)</taxon>
    </lineage>
</organism>
<evidence type="ECO:0000313" key="3">
    <source>
        <dbReference type="Proteomes" id="UP000288215"/>
    </source>
</evidence>
<sequence length="57" mass="6200">MVAGKGSNAEVPECQGDKKESRHIGGLARKQDRRIVSKAKKGRGKRKILAEQAKLEG</sequence>
<comment type="caution">
    <text evidence="2">The sequence shown here is derived from an EMBL/GenBank/DDBJ whole genome shotgun (WGS) entry which is preliminary data.</text>
</comment>
<proteinExistence type="predicted"/>
<evidence type="ECO:0000313" key="2">
    <source>
        <dbReference type="EMBL" id="RWX74307.1"/>
    </source>
</evidence>
<dbReference type="AlphaFoldDB" id="A0A3S3RFJ8"/>
<feature type="compositionally biased region" description="Basic and acidic residues" evidence="1">
    <location>
        <begin position="15"/>
        <end position="35"/>
    </location>
</feature>
<protein>
    <submittedName>
        <fullName evidence="2">Uncharacterized protein</fullName>
    </submittedName>
</protein>
<accession>A0A3S3RFJ8</accession>
<gene>
    <name evidence="2" type="ORF">Metus_0332</name>
</gene>
<dbReference type="Proteomes" id="UP000288215">
    <property type="component" value="Unassembled WGS sequence"/>
</dbReference>
<reference evidence="2 3" key="1">
    <citation type="submission" date="2018-12" db="EMBL/GenBank/DDBJ databases">
        <title>The complete genome of the methanogenic archaea of the candidate phylum Verstraetearchaeota, obtained from the metagenome of underground thermal water.</title>
        <authorList>
            <person name="Kadnikov V.V."/>
            <person name="Mardanov A.V."/>
            <person name="Beletsky A.V."/>
            <person name="Karnachuk O.V."/>
            <person name="Ravin N.V."/>
        </authorList>
    </citation>
    <scope>NUCLEOTIDE SEQUENCE [LARGE SCALE GENOMIC DNA]</scope>
    <source>
        <strain evidence="2">Ch88</strain>
    </source>
</reference>
<dbReference type="EMBL" id="RXGA01000001">
    <property type="protein sequence ID" value="RWX74307.1"/>
    <property type="molecule type" value="Genomic_DNA"/>
</dbReference>
<feature type="compositionally biased region" description="Basic residues" evidence="1">
    <location>
        <begin position="36"/>
        <end position="47"/>
    </location>
</feature>